<proteinExistence type="predicted"/>
<dbReference type="AlphaFoldDB" id="A0AAV4MV34"/>
<organism evidence="1 2">
    <name type="scientific">Caerostris extrusa</name>
    <name type="common">Bark spider</name>
    <name type="synonym">Caerostris bankana</name>
    <dbReference type="NCBI Taxonomy" id="172846"/>
    <lineage>
        <taxon>Eukaryota</taxon>
        <taxon>Metazoa</taxon>
        <taxon>Ecdysozoa</taxon>
        <taxon>Arthropoda</taxon>
        <taxon>Chelicerata</taxon>
        <taxon>Arachnida</taxon>
        <taxon>Araneae</taxon>
        <taxon>Araneomorphae</taxon>
        <taxon>Entelegynae</taxon>
        <taxon>Araneoidea</taxon>
        <taxon>Araneidae</taxon>
        <taxon>Caerostris</taxon>
    </lineage>
</organism>
<gene>
    <name evidence="1" type="ORF">CEXT_59091</name>
</gene>
<keyword evidence="2" id="KW-1185">Reference proteome</keyword>
<name>A0AAV4MV34_CAEEX</name>
<reference evidence="1 2" key="1">
    <citation type="submission" date="2021-06" db="EMBL/GenBank/DDBJ databases">
        <title>Caerostris extrusa draft genome.</title>
        <authorList>
            <person name="Kono N."/>
            <person name="Arakawa K."/>
        </authorList>
    </citation>
    <scope>NUCLEOTIDE SEQUENCE [LARGE SCALE GENOMIC DNA]</scope>
</reference>
<evidence type="ECO:0000313" key="1">
    <source>
        <dbReference type="EMBL" id="GIX76269.1"/>
    </source>
</evidence>
<comment type="caution">
    <text evidence="1">The sequence shown here is derived from an EMBL/GenBank/DDBJ whole genome shotgun (WGS) entry which is preliminary data.</text>
</comment>
<protein>
    <submittedName>
        <fullName evidence="1">Uncharacterized protein</fullName>
    </submittedName>
</protein>
<accession>A0AAV4MV34</accession>
<dbReference type="Proteomes" id="UP001054945">
    <property type="component" value="Unassembled WGS sequence"/>
</dbReference>
<sequence>MCGHEKERGSDAATLEVKVPAGSQRGNGSVSFSCAVTLLLIPDLVLAIPEYICMPSTRANSLNPHLEVTTSGTHELFIDETPHGKGVSVSLFMEIPHVPGKWGRENSIRAELNRPSLK</sequence>
<evidence type="ECO:0000313" key="2">
    <source>
        <dbReference type="Proteomes" id="UP001054945"/>
    </source>
</evidence>
<dbReference type="EMBL" id="BPLR01020241">
    <property type="protein sequence ID" value="GIX76269.1"/>
    <property type="molecule type" value="Genomic_DNA"/>
</dbReference>